<dbReference type="RefSeq" id="WP_028724175.1">
    <property type="nucleotide sequence ID" value="NZ_CP099542.1"/>
</dbReference>
<protein>
    <recommendedName>
        <fullName evidence="3">Type 4 secretion system PilS N-terminal domain-containing protein</fullName>
    </recommendedName>
</protein>
<keyword evidence="2" id="KW-0472">Membrane</keyword>
<keyword evidence="2" id="KW-0812">Transmembrane</keyword>
<gene>
    <name evidence="4" type="ORF">NB703_003423</name>
</gene>
<dbReference type="SUPFAM" id="SSF54523">
    <property type="entry name" value="Pili subunits"/>
    <property type="match status" value="1"/>
</dbReference>
<accession>A0AAJ1FUD1</accession>
<feature type="domain" description="Type 4 secretion system PilS N-terminal" evidence="3">
    <location>
        <begin position="46"/>
        <end position="193"/>
    </location>
</feature>
<comment type="subcellular location">
    <subcellularLocation>
        <location evidence="1">Membrane</location>
    </subcellularLocation>
</comment>
<dbReference type="GO" id="GO:0016020">
    <property type="term" value="C:membrane"/>
    <property type="evidence" value="ECO:0007669"/>
    <property type="project" value="UniProtKB-SubCell"/>
</dbReference>
<evidence type="ECO:0000313" key="5">
    <source>
        <dbReference type="Proteomes" id="UP001208888"/>
    </source>
</evidence>
<reference evidence="4" key="1">
    <citation type="submission" date="2022-06" db="EMBL/GenBank/DDBJ databases">
        <title>Dynamics of rice microbiomes reveals core vertical transmitted seed endophytes.</title>
        <authorList>
            <person name="Liao K."/>
            <person name="Zhang X."/>
        </authorList>
    </citation>
    <scope>NUCLEOTIDE SEQUENCE</scope>
    <source>
        <strain evidence="4">JT1-17</strain>
    </source>
</reference>
<dbReference type="InterPro" id="IPR014911">
    <property type="entry name" value="PilS_N"/>
</dbReference>
<dbReference type="Gene3D" id="3.30.1690.10">
    <property type="entry name" value="TcpA-like pilin"/>
    <property type="match status" value="1"/>
</dbReference>
<evidence type="ECO:0000256" key="2">
    <source>
        <dbReference type="SAM" id="Phobius"/>
    </source>
</evidence>
<organism evidence="4 5">
    <name type="scientific">Pantoea ananas</name>
    <name type="common">Erwinia uredovora</name>
    <dbReference type="NCBI Taxonomy" id="553"/>
    <lineage>
        <taxon>Bacteria</taxon>
        <taxon>Pseudomonadati</taxon>
        <taxon>Pseudomonadota</taxon>
        <taxon>Gammaproteobacteria</taxon>
        <taxon>Enterobacterales</taxon>
        <taxon>Erwiniaceae</taxon>
        <taxon>Pantoea</taxon>
    </lineage>
</organism>
<sequence>MSVSNNTVKVHPDRGWGFGEQGYIVMGTLLVLAIVVVAGWKLMHRKDTAVEVTSLQTMLSNGVALKGRNGYDYSSGASMTGILIQRDGAPSGYTVHGTPSSGTATLTNSYGGQVVIAPVAVNGYNNAFSVTTQSLPQSACIDVATAMNSSGTSNTLTINSTDLSNGASSEAIAQACTADSGRTGNNTIVVTHNG</sequence>
<dbReference type="AlphaFoldDB" id="A0AAJ1FUD1"/>
<evidence type="ECO:0000313" key="4">
    <source>
        <dbReference type="EMBL" id="MCW0345330.1"/>
    </source>
</evidence>
<dbReference type="Pfam" id="PF08805">
    <property type="entry name" value="PilS"/>
    <property type="match status" value="1"/>
</dbReference>
<dbReference type="EMBL" id="JANFVX010000014">
    <property type="protein sequence ID" value="MCW0345330.1"/>
    <property type="molecule type" value="Genomic_DNA"/>
</dbReference>
<evidence type="ECO:0000259" key="3">
    <source>
        <dbReference type="Pfam" id="PF08805"/>
    </source>
</evidence>
<comment type="caution">
    <text evidence="4">The sequence shown here is derived from an EMBL/GenBank/DDBJ whole genome shotgun (WGS) entry which is preliminary data.</text>
</comment>
<keyword evidence="2" id="KW-1133">Transmembrane helix</keyword>
<feature type="transmembrane region" description="Helical" evidence="2">
    <location>
        <begin position="22"/>
        <end position="40"/>
    </location>
</feature>
<proteinExistence type="predicted"/>
<name>A0AAJ1FUD1_PANAN</name>
<dbReference type="Proteomes" id="UP001208888">
    <property type="component" value="Unassembled WGS sequence"/>
</dbReference>
<dbReference type="InterPro" id="IPR045584">
    <property type="entry name" value="Pilin-like"/>
</dbReference>
<evidence type="ECO:0000256" key="1">
    <source>
        <dbReference type="ARBA" id="ARBA00004370"/>
    </source>
</evidence>